<feature type="domain" description="Lantibiotic biosynthesis protein dehydration" evidence="2">
    <location>
        <begin position="212"/>
        <end position="595"/>
    </location>
</feature>
<dbReference type="PANTHER" id="PTHR12736">
    <property type="entry name" value="LANC-LIKE PROTEIN"/>
    <property type="match status" value="1"/>
</dbReference>
<comment type="caution">
    <text evidence="3">The sequence shown here is derived from an EMBL/GenBank/DDBJ whole genome shotgun (WGS) entry which is preliminary data.</text>
</comment>
<evidence type="ECO:0000313" key="3">
    <source>
        <dbReference type="EMBL" id="MBB3109651.1"/>
    </source>
</evidence>
<gene>
    <name evidence="3" type="ORF">FHS18_001714</name>
</gene>
<sequence length="1069" mass="118856">MAIDKAVLLAIAHRARSLYERSNANDKEPTPSILVSLEQSDQWREAVAPENELLFRQRLQWDQWTIQVSEAVSEEAEWSDAAEFPQWVRTLEETLLSCSPSASVSPRFLNKQDPLPFEPLFTPFVHMAVRRLQDRAAGLLDGLLSESAQRGLERSLLKRLSQIGAQSFQWEFILRKCYRNGKRTGTKRSRKKYDSFIKDLLGGGYADFFLDYPVLAKSLSVACDQWVDALHELLLRLEADLPDLEQVFQHSQVFGQVVTVDPHLSDFHHDGRSVFILTFASGGKVVYKPRDLGMEEAFFHLLQWLNVAGASPALYVATILNRTAYGWMEFIEQSPCDSEEAAGRYFHRAGALACMLYVLKGTDFHYQNIIAHGEHPVPIDLEMLLYPDKAVALSDAERLDSVQPAIGQTSVLHTGLFPTSETMMEDEEGQVHDLCGFGAETSMETSFEEPVWEDINTDGMTCDFMYQKSPGSKNAAYLGARILHPYEWKDAIAAGFQAMYTLLMEKKQELLAADGPLTLFRTKKLRYIFRSTGDYYQLYKESLYPESMSGGIQRSIIFDQLAGAMVGSARKPLLWPLIRAEHLAMERMDIPYFTVAATSTSLTLPTGDIIPCVFIQSGYDGVCARLRQLCDQDRHKQVSIIRNAFSGKQASIEQSLLPSDQTFFALADQLLPVSQADCLHEAVNIAEVVKNDLDFNSSSYAMLTNIHHLYSGNAGIALFLAAAASVTGDQASERLVHQLTEATCAGLLDRPQSGIATELGIGGGAGLGSIVYSFVLISRFLQDASYLAKAERIADLITDSAIEEDTRYDLVYGSSGALLALLALHHATRNPVHLERAIRCGERLLEQRVPSHLGFRAWNHAAIPLPEGYLLTGLSHGSSGIAYALCRLYRATADASYLEAALEAFDYEDHTYSEAWENWPDYRATASGDEPNYRANSWCHGATGIGMARLAALQMNILTDRTGLERALTRSMGSEWSGACHLCCGHYGRIDFLLSASEALQDEELSAHMLKRTAWVLNRQKNSATFGLTMDSRTGGPALGFFQGLSGIGYELLRLSDPKRFPSVLLFEV</sequence>
<keyword evidence="1" id="KW-0479">Metal-binding</keyword>
<dbReference type="SMART" id="SM01260">
    <property type="entry name" value="LANC_like"/>
    <property type="match status" value="1"/>
</dbReference>
<dbReference type="InterPro" id="IPR007822">
    <property type="entry name" value="LANC-like"/>
</dbReference>
<evidence type="ECO:0000313" key="4">
    <source>
        <dbReference type="Proteomes" id="UP000570361"/>
    </source>
</evidence>
<dbReference type="PRINTS" id="PR01950">
    <property type="entry name" value="LANCSUPER"/>
</dbReference>
<accession>A0A7W5AWQ8</accession>
<dbReference type="PIRSF" id="PIRSF037228">
    <property type="entry name" value="Lant_mod_RumM"/>
    <property type="match status" value="1"/>
</dbReference>
<dbReference type="Proteomes" id="UP000570361">
    <property type="component" value="Unassembled WGS sequence"/>
</dbReference>
<dbReference type="InterPro" id="IPR025410">
    <property type="entry name" value="Lant_dehyd"/>
</dbReference>
<dbReference type="CDD" id="cd04792">
    <property type="entry name" value="LanM-like"/>
    <property type="match status" value="1"/>
</dbReference>
<organism evidence="3 4">
    <name type="scientific">Paenibacillus phyllosphaerae</name>
    <dbReference type="NCBI Taxonomy" id="274593"/>
    <lineage>
        <taxon>Bacteria</taxon>
        <taxon>Bacillati</taxon>
        <taxon>Bacillota</taxon>
        <taxon>Bacilli</taxon>
        <taxon>Bacillales</taxon>
        <taxon>Paenibacillaceae</taxon>
        <taxon>Paenibacillus</taxon>
    </lineage>
</organism>
<protein>
    <submittedName>
        <fullName evidence="3">Type 2 lantibiotic biosynthesis protein LanM</fullName>
    </submittedName>
</protein>
<dbReference type="PANTHER" id="PTHR12736:SF7">
    <property type="entry name" value="LANC-LIKE PROTEIN 3"/>
    <property type="match status" value="1"/>
</dbReference>
<dbReference type="SUPFAM" id="SSF158745">
    <property type="entry name" value="LanC-like"/>
    <property type="match status" value="1"/>
</dbReference>
<dbReference type="GO" id="GO:0031179">
    <property type="term" value="P:peptide modification"/>
    <property type="evidence" value="ECO:0007669"/>
    <property type="project" value="InterPro"/>
</dbReference>
<keyword evidence="1" id="KW-0862">Zinc</keyword>
<dbReference type="InterPro" id="IPR017146">
    <property type="entry name" value="Lanti_2_LanM"/>
</dbReference>
<keyword evidence="4" id="KW-1185">Reference proteome</keyword>
<dbReference type="AlphaFoldDB" id="A0A7W5AWQ8"/>
<dbReference type="GO" id="GO:0046872">
    <property type="term" value="F:metal ion binding"/>
    <property type="evidence" value="ECO:0007669"/>
    <property type="project" value="UniProtKB-KW"/>
</dbReference>
<dbReference type="EMBL" id="JACHXK010000003">
    <property type="protein sequence ID" value="MBB3109651.1"/>
    <property type="molecule type" value="Genomic_DNA"/>
</dbReference>
<dbReference type="Pfam" id="PF13575">
    <property type="entry name" value="DUF4135"/>
    <property type="match status" value="1"/>
</dbReference>
<name>A0A7W5AWQ8_9BACL</name>
<feature type="binding site" evidence="1">
    <location>
        <position position="983"/>
    </location>
    <ligand>
        <name>Zn(2+)</name>
        <dbReference type="ChEBI" id="CHEBI:29105"/>
    </ligand>
</feature>
<proteinExistence type="predicted"/>
<dbReference type="RefSeq" id="WP_183598957.1">
    <property type="nucleotide sequence ID" value="NZ_JACHXK010000003.1"/>
</dbReference>
<evidence type="ECO:0000256" key="1">
    <source>
        <dbReference type="PIRSR" id="PIRSR607822-1"/>
    </source>
</evidence>
<reference evidence="3 4" key="1">
    <citation type="submission" date="2020-08" db="EMBL/GenBank/DDBJ databases">
        <title>Genomic Encyclopedia of Type Strains, Phase III (KMG-III): the genomes of soil and plant-associated and newly described type strains.</title>
        <authorList>
            <person name="Whitman W."/>
        </authorList>
    </citation>
    <scope>NUCLEOTIDE SEQUENCE [LARGE SCALE GENOMIC DNA]</scope>
    <source>
        <strain evidence="3 4">CECT 5862</strain>
    </source>
</reference>
<feature type="binding site" evidence="1">
    <location>
        <position position="939"/>
    </location>
    <ligand>
        <name>Zn(2+)</name>
        <dbReference type="ChEBI" id="CHEBI:29105"/>
    </ligand>
</feature>
<dbReference type="Gene3D" id="1.50.10.20">
    <property type="match status" value="1"/>
</dbReference>
<dbReference type="NCBIfam" id="TIGR03897">
    <property type="entry name" value="lanti_2_LanM"/>
    <property type="match status" value="1"/>
</dbReference>
<dbReference type="Pfam" id="PF05147">
    <property type="entry name" value="LANC_like"/>
    <property type="match status" value="1"/>
</dbReference>
<dbReference type="GO" id="GO:0005886">
    <property type="term" value="C:plasma membrane"/>
    <property type="evidence" value="ECO:0007669"/>
    <property type="project" value="TreeGrafter"/>
</dbReference>
<evidence type="ECO:0000259" key="2">
    <source>
        <dbReference type="Pfam" id="PF13575"/>
    </source>
</evidence>